<reference evidence="1 2" key="1">
    <citation type="submission" date="2019-01" db="EMBL/GenBank/DDBJ databases">
        <authorList>
            <person name="Chen W.-M."/>
        </authorList>
    </citation>
    <scope>NUCLEOTIDE SEQUENCE [LARGE SCALE GENOMIC DNA]</scope>
    <source>
        <strain evidence="1 2">ICH-3</strain>
    </source>
</reference>
<dbReference type="OrthoDB" id="5895647at2"/>
<evidence type="ECO:0000313" key="2">
    <source>
        <dbReference type="Proteomes" id="UP000288178"/>
    </source>
</evidence>
<evidence type="ECO:0000313" key="1">
    <source>
        <dbReference type="EMBL" id="RVT50366.1"/>
    </source>
</evidence>
<protein>
    <recommendedName>
        <fullName evidence="3">Competence protein ComFB</fullName>
    </recommendedName>
</protein>
<dbReference type="RefSeq" id="WP_128199193.1">
    <property type="nucleotide sequence ID" value="NZ_SACT01000005.1"/>
</dbReference>
<dbReference type="Proteomes" id="UP000288178">
    <property type="component" value="Unassembled WGS sequence"/>
</dbReference>
<dbReference type="Pfam" id="PF10719">
    <property type="entry name" value="ComFB"/>
    <property type="match status" value="1"/>
</dbReference>
<dbReference type="EMBL" id="SACT01000005">
    <property type="protein sequence ID" value="RVT50366.1"/>
    <property type="molecule type" value="Genomic_DNA"/>
</dbReference>
<proteinExistence type="predicted"/>
<accession>A0A3S2UNU7</accession>
<sequence length="96" mass="10873">MSADFTSIRNHNEQAVFAAVQDATDRYPGLADREDLLADVACVALNRLQPRYIRHKVDLAFYQTERERAEHDKAVADAVDYAFGFVQARTAMRARA</sequence>
<keyword evidence="2" id="KW-1185">Reference proteome</keyword>
<comment type="caution">
    <text evidence="1">The sequence shown here is derived from an EMBL/GenBank/DDBJ whole genome shotgun (WGS) entry which is preliminary data.</text>
</comment>
<evidence type="ECO:0008006" key="3">
    <source>
        <dbReference type="Google" id="ProtNLM"/>
    </source>
</evidence>
<gene>
    <name evidence="1" type="ORF">ENE75_15215</name>
</gene>
<dbReference type="AlphaFoldDB" id="A0A3S2UNU7"/>
<dbReference type="InterPro" id="IPR019657">
    <property type="entry name" value="ComFB"/>
</dbReference>
<name>A0A3S2UNU7_9BURK</name>
<organism evidence="1 2">
    <name type="scientific">Rubrivivax albus</name>
    <dbReference type="NCBI Taxonomy" id="2499835"/>
    <lineage>
        <taxon>Bacteria</taxon>
        <taxon>Pseudomonadati</taxon>
        <taxon>Pseudomonadota</taxon>
        <taxon>Betaproteobacteria</taxon>
        <taxon>Burkholderiales</taxon>
        <taxon>Sphaerotilaceae</taxon>
        <taxon>Rubrivivax</taxon>
    </lineage>
</organism>